<dbReference type="VEuPathDB" id="PlasmoDB:PmUG01_08042800"/>
<proteinExistence type="predicted"/>
<evidence type="ECO:0000256" key="1">
    <source>
        <dbReference type="SAM" id="MobiDB-lite"/>
    </source>
</evidence>
<evidence type="ECO:0008006" key="4">
    <source>
        <dbReference type="Google" id="ProtNLM"/>
    </source>
</evidence>
<gene>
    <name evidence="2" type="primary">PmlGA01_080030100</name>
    <name evidence="2" type="ORF">PMLGA01_080030100</name>
</gene>
<name>A0A1C3KYL7_PLAMA</name>
<dbReference type="Proteomes" id="UP000219799">
    <property type="component" value="Chromosome 8"/>
</dbReference>
<dbReference type="InterPro" id="IPR027417">
    <property type="entry name" value="P-loop_NTPase"/>
</dbReference>
<dbReference type="EMBL" id="LT594496">
    <property type="protein sequence ID" value="SBT79339.1"/>
    <property type="molecule type" value="Genomic_DNA"/>
</dbReference>
<feature type="region of interest" description="Disordered" evidence="1">
    <location>
        <begin position="63"/>
        <end position="119"/>
    </location>
</feature>
<evidence type="ECO:0000313" key="3">
    <source>
        <dbReference type="Proteomes" id="UP000219799"/>
    </source>
</evidence>
<sequence length="664" mass="78076">MNHAKVQTLGCAFPRVPMEQQNNKEEHAFLEKFCSLFMHEIEELKLQSDQLVIYEGKKSNELKKNGTAEGYDDGEGDNDNPVKVKDEQVEAKKGHSSSSSSDDDDDGDGDGDGEKKSENYNYLEHGREYRKLLFLFSCIGKELFMDGHLMIEGTKKKKKKKKFVVQKNHFVIKYEKNFFTISSENKHIYAVVATRNDELDVVDEYYLNVYSLYQYCRERYANRLKYYYIQITNSLNDNNFITRKIIVYNLSEQLWNSECTKEDIKKKLICVEHSKCLCFILSYSILIKEYKIFVADLVRRLNKKKGNSSSTFYILEKNVRTINMGEKKKNLTSFDEREAKKKNAHTRTIDHEENILKKKKFDIPRNKKEAMFYSRISSIFNLLKEQNIPLLKFYNLENYTRIFIYNCENMNKNNFVFFLKKFEHFRIYFINLNTLFGLYFSETEQNILNVFKKCTKIVQHSTINVCLVIDGIDIVAGGLIREKRMKDYNEKGSGNGSGNGIGGGNDKSRLLATLLLCLDSIDNSTVKKIKRIDLKRLFQREEMRVKGMEKKKIKTNHKKKMGNFCLSDDSPYDSSTDNNTDEHNVHKRTYAEKFLPKKKKENLSERVTYDIKKLEKFYKEKFQLTKKKEKKKNLSVIVLSDKDIKHFDTSLTRAGRFFHFIKYS</sequence>
<reference evidence="2 3" key="1">
    <citation type="submission" date="2016-06" db="EMBL/GenBank/DDBJ databases">
        <authorList>
            <consortium name="Pathogen Informatics"/>
        </authorList>
    </citation>
    <scope>NUCLEOTIDE SEQUENCE [LARGE SCALE GENOMIC DNA]</scope>
    <source>
        <strain evidence="2">PmlGA01</strain>
    </source>
</reference>
<organism evidence="2 3">
    <name type="scientific">Plasmodium malariae</name>
    <dbReference type="NCBI Taxonomy" id="5858"/>
    <lineage>
        <taxon>Eukaryota</taxon>
        <taxon>Sar</taxon>
        <taxon>Alveolata</taxon>
        <taxon>Apicomplexa</taxon>
        <taxon>Aconoidasida</taxon>
        <taxon>Haemosporida</taxon>
        <taxon>Plasmodiidae</taxon>
        <taxon>Plasmodium</taxon>
        <taxon>Plasmodium (Plasmodium)</taxon>
    </lineage>
</organism>
<accession>A0A1C3KYL7</accession>
<feature type="compositionally biased region" description="Basic and acidic residues" evidence="1">
    <location>
        <begin position="80"/>
        <end position="93"/>
    </location>
</feature>
<protein>
    <recommendedName>
        <fullName evidence="4">ATPase AAA-type core domain-containing protein</fullName>
    </recommendedName>
</protein>
<dbReference type="AlphaFoldDB" id="A0A1C3KYL7"/>
<dbReference type="Gene3D" id="3.40.50.300">
    <property type="entry name" value="P-loop containing nucleotide triphosphate hydrolases"/>
    <property type="match status" value="1"/>
</dbReference>
<evidence type="ECO:0000313" key="2">
    <source>
        <dbReference type="EMBL" id="SBT79339.1"/>
    </source>
</evidence>
<feature type="compositionally biased region" description="Acidic residues" evidence="1">
    <location>
        <begin position="101"/>
        <end position="111"/>
    </location>
</feature>